<dbReference type="EMBL" id="BTSX01000005">
    <property type="protein sequence ID" value="GMT00022.1"/>
    <property type="molecule type" value="Genomic_DNA"/>
</dbReference>
<feature type="compositionally biased region" description="Low complexity" evidence="1">
    <location>
        <begin position="192"/>
        <end position="203"/>
    </location>
</feature>
<sequence length="203" mass="22981">VARRLELLLPEDDEAYEIQLTTIRPRRTTAEPYQDYPDYELAARAGWPPPQESLLPSTYGPLPRPVQQPQPVVRPIEMQQSPIDDYRPAASAAAPVLPPLRFRQRRPNDVWVRTNGAYPEYVNLRSIGETIQYPPRDEGSGISDIGLPPISDPVVPLLPVENYPSVPYPHLPELRPLPGYPDRQPPYEGYGSYRSRPVRVVVS</sequence>
<comment type="caution">
    <text evidence="2">The sequence shown here is derived from an EMBL/GenBank/DDBJ whole genome shotgun (WGS) entry which is preliminary data.</text>
</comment>
<dbReference type="AlphaFoldDB" id="A0AAV5TZS0"/>
<evidence type="ECO:0000313" key="3">
    <source>
        <dbReference type="Proteomes" id="UP001432027"/>
    </source>
</evidence>
<evidence type="ECO:0000256" key="1">
    <source>
        <dbReference type="SAM" id="MobiDB-lite"/>
    </source>
</evidence>
<evidence type="ECO:0000313" key="2">
    <source>
        <dbReference type="EMBL" id="GMT00022.1"/>
    </source>
</evidence>
<feature type="non-terminal residue" evidence="2">
    <location>
        <position position="1"/>
    </location>
</feature>
<dbReference type="Proteomes" id="UP001432027">
    <property type="component" value="Unassembled WGS sequence"/>
</dbReference>
<keyword evidence="3" id="KW-1185">Reference proteome</keyword>
<reference evidence="2" key="1">
    <citation type="submission" date="2023-10" db="EMBL/GenBank/DDBJ databases">
        <title>Genome assembly of Pristionchus species.</title>
        <authorList>
            <person name="Yoshida K."/>
            <person name="Sommer R.J."/>
        </authorList>
    </citation>
    <scope>NUCLEOTIDE SEQUENCE</scope>
    <source>
        <strain evidence="2">RS0144</strain>
    </source>
</reference>
<feature type="non-terminal residue" evidence="2">
    <location>
        <position position="203"/>
    </location>
</feature>
<organism evidence="2 3">
    <name type="scientific">Pristionchus entomophagus</name>
    <dbReference type="NCBI Taxonomy" id="358040"/>
    <lineage>
        <taxon>Eukaryota</taxon>
        <taxon>Metazoa</taxon>
        <taxon>Ecdysozoa</taxon>
        <taxon>Nematoda</taxon>
        <taxon>Chromadorea</taxon>
        <taxon>Rhabditida</taxon>
        <taxon>Rhabditina</taxon>
        <taxon>Diplogasteromorpha</taxon>
        <taxon>Diplogasteroidea</taxon>
        <taxon>Neodiplogasteridae</taxon>
        <taxon>Pristionchus</taxon>
    </lineage>
</organism>
<feature type="region of interest" description="Disordered" evidence="1">
    <location>
        <begin position="171"/>
        <end position="203"/>
    </location>
</feature>
<proteinExistence type="predicted"/>
<gene>
    <name evidence="2" type="ORF">PENTCL1PPCAC_22196</name>
</gene>
<accession>A0AAV5TZS0</accession>
<name>A0AAV5TZS0_9BILA</name>
<protein>
    <submittedName>
        <fullName evidence="2">Uncharacterized protein</fullName>
    </submittedName>
</protein>